<reference evidence="2 3" key="1">
    <citation type="submission" date="2022-11" db="EMBL/GenBank/DDBJ databases">
        <title>Study of microbial diversity in lake waters.</title>
        <authorList>
            <person name="Zhang J."/>
        </authorList>
    </citation>
    <scope>NUCLEOTIDE SEQUENCE [LARGE SCALE GENOMIC DNA]</scope>
    <source>
        <strain evidence="2 3">DT12</strain>
    </source>
</reference>
<evidence type="ECO:0000313" key="3">
    <source>
        <dbReference type="Proteomes" id="UP001208017"/>
    </source>
</evidence>
<feature type="region of interest" description="Disordered" evidence="1">
    <location>
        <begin position="112"/>
        <end position="134"/>
    </location>
</feature>
<evidence type="ECO:0008006" key="4">
    <source>
        <dbReference type="Google" id="ProtNLM"/>
    </source>
</evidence>
<protein>
    <recommendedName>
        <fullName evidence="4">Tail assembly chaperone</fullName>
    </recommendedName>
</protein>
<gene>
    <name evidence="2" type="ORF">OS242_07785</name>
</gene>
<evidence type="ECO:0000313" key="2">
    <source>
        <dbReference type="EMBL" id="MCX7569862.1"/>
    </source>
</evidence>
<sequence>MSQTFDFKSALKRTKLNPVQKMSLSNRFKDRQFPVESDTDQVYEVTFGENKIQIRAAEGGLSQEEMDLIADILTRIRKNEQKAMIDMLTMIQIYPLAPDTVAVLIEEWKETGATTEQISGPAPQAADAAESVTP</sequence>
<name>A0ABT3X1L7_9BACL</name>
<proteinExistence type="predicted"/>
<organism evidence="2 3">
    <name type="scientific">Tumebacillus lacus</name>
    <dbReference type="NCBI Taxonomy" id="2995335"/>
    <lineage>
        <taxon>Bacteria</taxon>
        <taxon>Bacillati</taxon>
        <taxon>Bacillota</taxon>
        <taxon>Bacilli</taxon>
        <taxon>Bacillales</taxon>
        <taxon>Alicyclobacillaceae</taxon>
        <taxon>Tumebacillus</taxon>
    </lineage>
</organism>
<comment type="caution">
    <text evidence="2">The sequence shown here is derived from an EMBL/GenBank/DDBJ whole genome shotgun (WGS) entry which is preliminary data.</text>
</comment>
<dbReference type="EMBL" id="JAPMLT010000003">
    <property type="protein sequence ID" value="MCX7569862.1"/>
    <property type="molecule type" value="Genomic_DNA"/>
</dbReference>
<evidence type="ECO:0000256" key="1">
    <source>
        <dbReference type="SAM" id="MobiDB-lite"/>
    </source>
</evidence>
<dbReference type="Proteomes" id="UP001208017">
    <property type="component" value="Unassembled WGS sequence"/>
</dbReference>
<accession>A0ABT3X1L7</accession>
<dbReference type="RefSeq" id="WP_267151112.1">
    <property type="nucleotide sequence ID" value="NZ_JAPMLT010000003.1"/>
</dbReference>
<keyword evidence="3" id="KW-1185">Reference proteome</keyword>